<dbReference type="InterPro" id="IPR026444">
    <property type="entry name" value="Secre_tail"/>
</dbReference>
<dbReference type="InterPro" id="IPR003644">
    <property type="entry name" value="Calx_beta"/>
</dbReference>
<keyword evidence="4" id="KW-0406">Ion transport</keyword>
<evidence type="ECO:0000256" key="3">
    <source>
        <dbReference type="ARBA" id="ARBA00022837"/>
    </source>
</evidence>
<dbReference type="GO" id="GO:0016020">
    <property type="term" value="C:membrane"/>
    <property type="evidence" value="ECO:0007669"/>
    <property type="project" value="InterPro"/>
</dbReference>
<accession>A0A6M0CG87</accession>
<dbReference type="SUPFAM" id="SSF49299">
    <property type="entry name" value="PKD domain"/>
    <property type="match status" value="3"/>
</dbReference>
<feature type="domain" description="PKD" evidence="5">
    <location>
        <begin position="383"/>
        <end position="468"/>
    </location>
</feature>
<dbReference type="InterPro" id="IPR035986">
    <property type="entry name" value="PKD_dom_sf"/>
</dbReference>
<dbReference type="PROSITE" id="PS50093">
    <property type="entry name" value="PKD"/>
    <property type="match status" value="3"/>
</dbReference>
<evidence type="ECO:0000256" key="4">
    <source>
        <dbReference type="ARBA" id="ARBA00023065"/>
    </source>
</evidence>
<dbReference type="PANTHER" id="PTHR11878:SF65">
    <property type="entry name" value="NA_CA-EXCHANGE PROTEIN, ISOFORM G"/>
    <property type="match status" value="1"/>
</dbReference>
<keyword evidence="1" id="KW-0732">Signal</keyword>
<dbReference type="GO" id="GO:0030001">
    <property type="term" value="P:metal ion transport"/>
    <property type="evidence" value="ECO:0007669"/>
    <property type="project" value="TreeGrafter"/>
</dbReference>
<dbReference type="PANTHER" id="PTHR11878">
    <property type="entry name" value="SODIUM/CALCIUM EXCHANGER"/>
    <property type="match status" value="1"/>
</dbReference>
<dbReference type="Gene3D" id="2.60.120.430">
    <property type="entry name" value="Galactose-binding lectin"/>
    <property type="match status" value="2"/>
</dbReference>
<sequence length="1284" mass="134387">PPVAIASATPLSGTVPLEVSFTGSNSTDDVGITSYSWNFQDGSTSTAADPLHTFTTAGSYAVSLTVVDGGGLSSTTTITIDVTDPLPPTLSVNPVSLDFGQLPINGSAAQLSFNAFNESTSGDDITITGIVISGVNASMFSHSSTLPLTISGQASINIPVTFVPDGLTGSKSATIALTHSGDNSPINIPLSAVLTSTSQSQPLVRISVGSFSTVPASDGGPDWESNPVNNEYQGTGYSVNTGINVNSNLQYASRDASIPTYVDESVFGGLFNRERFDVSSGEEMEFVVPLADGDYTVNLFLGNNYGGTSAVGDRVFDILLEGVVVEDNLDLITAFGHRVAGMLSYPVTVTDGALNISFGHEVENPLINAIEVLYEGEIGNQAPVAIGSASTVLGLAPLEVSFTGVNSTDDVGVTNYLWDFKDGNTSSLANPTHTFATIGTYDVDLTVTDEEGLTDTTTISIVVSDPGIIDINDITFNEGGGIATFNVTLTGAVSGGFSLSYTTQNGTAVGSTDFTITSGTLNFAGINGESQSVSVPISDDNILESSESFFLNLSNPSSNLVLINDNLGEATITDNDNASVNVNDVTVAENGNEAVFTVQLIGNVQNGFTVDYATADDTAIAPADYIQTNGTLNFTGQNGETLTVSVPVIDDQQVGQSVVFHLNLGNLSNSLVTIADAQGTATILDDDSANVSINDVSLNEDIGSASFVVTLVNDVQNGFTIDYQTVANTANVNEDFEATNGTLTFVGTSGETQLIEVTIIDDVVDENNETYFVDLSNISNPLVKLLDAQGIGTIIDNDLPPNEPPVAIASATPLSGTVPLEVSFTGSNSTDDVGITSYSWNFQDGSTSTAADPLHTFTTAGSYAVSLTVVDGGGLSSTTTITIDVTDPLPPTLSVNPVSLDFGQLPINGSAAQLSFNAFNESTSGDDITITGIVISGVNASMFSHSSTLPLTISGQASINIPVTFVPDGLTGSKSATIALTHSGDNSPINIPLSAVLTSTSQSQPLVRISVGSFSTVPASDGGPDWESNPVNNEYQGTGYSVNTGINVNSNLQYASRDASIPTYVDESVFGGLFNRERFDVSSGEEMEFVVPLADGDYTVNLFLGNNYGGTSAVGDRVFDILLEGIVVEDNLDLVQYFGHKVAGMLSYPVTVTDGALNISFGHEVENPLINAIEIMGETLTTSRASSNTTSVTSSELSSEQRFEFKLYPNPADQYLNVEIGGPTPELLMVYDINGRVIKKIDTNNLEITDGVYRLPVYDLESGMYIMNASFKDVVKSRRIIIRH</sequence>
<dbReference type="Pfam" id="PF03160">
    <property type="entry name" value="Calx-beta"/>
    <property type="match status" value="3"/>
</dbReference>
<dbReference type="GO" id="GO:0007154">
    <property type="term" value="P:cell communication"/>
    <property type="evidence" value="ECO:0007669"/>
    <property type="project" value="InterPro"/>
</dbReference>
<evidence type="ECO:0000313" key="6">
    <source>
        <dbReference type="EMBL" id="NER16888.1"/>
    </source>
</evidence>
<gene>
    <name evidence="6" type="ORF">GWK10_06680</name>
</gene>
<reference evidence="6 7" key="1">
    <citation type="submission" date="2020-01" db="EMBL/GenBank/DDBJ databases">
        <title>Spongiivirga citrea KCTC 32990T.</title>
        <authorList>
            <person name="Wang G."/>
        </authorList>
    </citation>
    <scope>NUCLEOTIDE SEQUENCE [LARGE SCALE GENOMIC DNA]</scope>
    <source>
        <strain evidence="6 7">KCTC 32990</strain>
    </source>
</reference>
<proteinExistence type="predicted"/>
<dbReference type="Pfam" id="PF11721">
    <property type="entry name" value="Malectin"/>
    <property type="match status" value="2"/>
</dbReference>
<dbReference type="InterPro" id="IPR008979">
    <property type="entry name" value="Galactose-bd-like_sf"/>
</dbReference>
<evidence type="ECO:0000313" key="7">
    <source>
        <dbReference type="Proteomes" id="UP000474296"/>
    </source>
</evidence>
<feature type="non-terminal residue" evidence="6">
    <location>
        <position position="1"/>
    </location>
</feature>
<protein>
    <submittedName>
        <fullName evidence="6">PKD domain-containing protein</fullName>
    </submittedName>
</protein>
<dbReference type="InterPro" id="IPR000601">
    <property type="entry name" value="PKD_dom"/>
</dbReference>
<evidence type="ECO:0000256" key="2">
    <source>
        <dbReference type="ARBA" id="ARBA00022737"/>
    </source>
</evidence>
<keyword evidence="7" id="KW-1185">Reference proteome</keyword>
<dbReference type="NCBIfam" id="TIGR04183">
    <property type="entry name" value="Por_Secre_tail"/>
    <property type="match status" value="1"/>
</dbReference>
<dbReference type="Pfam" id="PF18962">
    <property type="entry name" value="Por_Secre_tail"/>
    <property type="match status" value="1"/>
</dbReference>
<dbReference type="SUPFAM" id="SSF141072">
    <property type="entry name" value="CalX-like"/>
    <property type="match status" value="3"/>
</dbReference>
<comment type="caution">
    <text evidence="6">The sequence shown here is derived from an EMBL/GenBank/DDBJ whole genome shotgun (WGS) entry which is preliminary data.</text>
</comment>
<dbReference type="RefSeq" id="WP_164030530.1">
    <property type="nucleotide sequence ID" value="NZ_JAABOQ010000002.1"/>
</dbReference>
<evidence type="ECO:0000256" key="1">
    <source>
        <dbReference type="ARBA" id="ARBA00022729"/>
    </source>
</evidence>
<dbReference type="InterPro" id="IPR051171">
    <property type="entry name" value="CaCA"/>
</dbReference>
<dbReference type="InterPro" id="IPR021720">
    <property type="entry name" value="Malectin_dom"/>
</dbReference>
<dbReference type="EMBL" id="JAABOQ010000002">
    <property type="protein sequence ID" value="NER16888.1"/>
    <property type="molecule type" value="Genomic_DNA"/>
</dbReference>
<dbReference type="CDD" id="cd00146">
    <property type="entry name" value="PKD"/>
    <property type="match status" value="3"/>
</dbReference>
<name>A0A6M0CG87_9FLAO</name>
<dbReference type="InterPro" id="IPR013783">
    <property type="entry name" value="Ig-like_fold"/>
</dbReference>
<dbReference type="Gene3D" id="2.60.40.10">
    <property type="entry name" value="Immunoglobulins"/>
    <property type="match status" value="3"/>
</dbReference>
<keyword evidence="4" id="KW-0813">Transport</keyword>
<dbReference type="Pfam" id="PF18911">
    <property type="entry name" value="PKD_4"/>
    <property type="match status" value="3"/>
</dbReference>
<evidence type="ECO:0000259" key="5">
    <source>
        <dbReference type="PROSITE" id="PS50093"/>
    </source>
</evidence>
<feature type="domain" description="PKD" evidence="5">
    <location>
        <begin position="805"/>
        <end position="892"/>
    </location>
</feature>
<dbReference type="Gene3D" id="2.60.40.2030">
    <property type="match status" value="3"/>
</dbReference>
<dbReference type="InterPro" id="IPR022409">
    <property type="entry name" value="PKD/Chitinase_dom"/>
</dbReference>
<dbReference type="Proteomes" id="UP000474296">
    <property type="component" value="Unassembled WGS sequence"/>
</dbReference>
<keyword evidence="2" id="KW-0677">Repeat</keyword>
<dbReference type="SMART" id="SM00237">
    <property type="entry name" value="Calx_beta"/>
    <property type="match status" value="3"/>
</dbReference>
<dbReference type="SMART" id="SM00089">
    <property type="entry name" value="PKD"/>
    <property type="match status" value="3"/>
</dbReference>
<organism evidence="6 7">
    <name type="scientific">Spongiivirga citrea</name>
    <dbReference type="NCBI Taxonomy" id="1481457"/>
    <lineage>
        <taxon>Bacteria</taxon>
        <taxon>Pseudomonadati</taxon>
        <taxon>Bacteroidota</taxon>
        <taxon>Flavobacteriia</taxon>
        <taxon>Flavobacteriales</taxon>
        <taxon>Flavobacteriaceae</taxon>
        <taxon>Spongiivirga</taxon>
    </lineage>
</organism>
<dbReference type="InterPro" id="IPR038081">
    <property type="entry name" value="CalX-like_sf"/>
</dbReference>
<keyword evidence="3" id="KW-0106">Calcium</keyword>
<dbReference type="SUPFAM" id="SSF49785">
    <property type="entry name" value="Galactose-binding domain-like"/>
    <property type="match status" value="2"/>
</dbReference>
<feature type="domain" description="PKD" evidence="5">
    <location>
        <begin position="2"/>
        <end position="89"/>
    </location>
</feature>